<evidence type="ECO:0000313" key="10">
    <source>
        <dbReference type="EMBL" id="KAF9890130.1"/>
    </source>
</evidence>
<dbReference type="AlphaFoldDB" id="A0AAD4CP73"/>
<evidence type="ECO:0000256" key="8">
    <source>
        <dbReference type="SAM" id="SignalP"/>
    </source>
</evidence>
<evidence type="ECO:0000256" key="1">
    <source>
        <dbReference type="ARBA" id="ARBA00010092"/>
    </source>
</evidence>
<evidence type="ECO:0000256" key="7">
    <source>
        <dbReference type="ARBA" id="ARBA00026105"/>
    </source>
</evidence>
<accession>A0AAD4CP73</accession>
<keyword evidence="4" id="KW-0378">Hydrolase</keyword>
<evidence type="ECO:0000256" key="3">
    <source>
        <dbReference type="ARBA" id="ARBA00022729"/>
    </source>
</evidence>
<name>A0AAD4CP73_ASPNN</name>
<keyword evidence="2" id="KW-0719">Serine esterase</keyword>
<keyword evidence="5" id="KW-0439">Lignin degradation</keyword>
<feature type="chain" id="PRO_5042199684" description="(4-O-methyl)-D-glucuronate--lignin esterase" evidence="8">
    <location>
        <begin position="20"/>
        <end position="392"/>
    </location>
</feature>
<reference evidence="10" key="1">
    <citation type="journal article" date="2019" name="Beilstein J. Org. Chem.">
        <title>Nanangenines: drimane sesquiterpenoids as the dominant metabolite cohort of a novel Australian fungus, Aspergillus nanangensis.</title>
        <authorList>
            <person name="Lacey H.J."/>
            <person name="Gilchrist C.L.M."/>
            <person name="Crombie A."/>
            <person name="Kalaitzis J.A."/>
            <person name="Vuong D."/>
            <person name="Rutledge P.J."/>
            <person name="Turner P."/>
            <person name="Pitt J.I."/>
            <person name="Lacey E."/>
            <person name="Chooi Y.H."/>
            <person name="Piggott A.M."/>
        </authorList>
    </citation>
    <scope>NUCLEOTIDE SEQUENCE</scope>
    <source>
        <strain evidence="10">MST-FP2251</strain>
    </source>
</reference>
<organism evidence="10 11">
    <name type="scientific">Aspergillus nanangensis</name>
    <dbReference type="NCBI Taxonomy" id="2582783"/>
    <lineage>
        <taxon>Eukaryota</taxon>
        <taxon>Fungi</taxon>
        <taxon>Dikarya</taxon>
        <taxon>Ascomycota</taxon>
        <taxon>Pezizomycotina</taxon>
        <taxon>Eurotiomycetes</taxon>
        <taxon>Eurotiomycetidae</taxon>
        <taxon>Eurotiales</taxon>
        <taxon>Aspergillaceae</taxon>
        <taxon>Aspergillus</taxon>
        <taxon>Aspergillus subgen. Circumdati</taxon>
    </lineage>
</organism>
<evidence type="ECO:0000256" key="6">
    <source>
        <dbReference type="ARBA" id="ARBA00024511"/>
    </source>
</evidence>
<keyword evidence="11" id="KW-1185">Reference proteome</keyword>
<reference evidence="10" key="2">
    <citation type="submission" date="2020-02" db="EMBL/GenBank/DDBJ databases">
        <authorList>
            <person name="Gilchrist C.L.M."/>
            <person name="Chooi Y.-H."/>
        </authorList>
    </citation>
    <scope>NUCLEOTIDE SEQUENCE</scope>
    <source>
        <strain evidence="10">MST-FP2251</strain>
    </source>
</reference>
<dbReference type="Gene3D" id="3.40.50.1820">
    <property type="entry name" value="alpha/beta hydrolase"/>
    <property type="match status" value="1"/>
</dbReference>
<dbReference type="GO" id="GO:0052689">
    <property type="term" value="F:carboxylic ester hydrolase activity"/>
    <property type="evidence" value="ECO:0007669"/>
    <property type="project" value="UniProtKB-KW"/>
</dbReference>
<dbReference type="GO" id="GO:0046274">
    <property type="term" value="P:lignin catabolic process"/>
    <property type="evidence" value="ECO:0007669"/>
    <property type="project" value="UniProtKB-KW"/>
</dbReference>
<evidence type="ECO:0000259" key="9">
    <source>
        <dbReference type="Pfam" id="PF22244"/>
    </source>
</evidence>
<comment type="caution">
    <text evidence="10">The sequence shown here is derived from an EMBL/GenBank/DDBJ whole genome shotgun (WGS) entry which is preliminary data.</text>
</comment>
<keyword evidence="3 8" id="KW-0732">Signal</keyword>
<evidence type="ECO:0000256" key="5">
    <source>
        <dbReference type="ARBA" id="ARBA00023185"/>
    </source>
</evidence>
<dbReference type="Proteomes" id="UP001194746">
    <property type="component" value="Unassembled WGS sequence"/>
</dbReference>
<dbReference type="InterPro" id="IPR054579">
    <property type="entry name" value="GCE-like_dom"/>
</dbReference>
<proteinExistence type="inferred from homology"/>
<gene>
    <name evidence="10" type="ORF">FE257_006291</name>
</gene>
<evidence type="ECO:0000256" key="4">
    <source>
        <dbReference type="ARBA" id="ARBA00022801"/>
    </source>
</evidence>
<dbReference type="EMBL" id="VCAU01000029">
    <property type="protein sequence ID" value="KAF9890130.1"/>
    <property type="molecule type" value="Genomic_DNA"/>
</dbReference>
<protein>
    <recommendedName>
        <fullName evidence="7">(4-O-methyl)-D-glucuronate--lignin esterase</fullName>
        <ecNumber evidence="7">3.1.1.117</ecNumber>
    </recommendedName>
</protein>
<evidence type="ECO:0000313" key="11">
    <source>
        <dbReference type="Proteomes" id="UP001194746"/>
    </source>
</evidence>
<comment type="catalytic activity">
    <reaction evidence="6">
        <text>a 4-O-methyl-alpha-D-glucuronosyl ester derivative + H2O = 4-O-methyl-alpha-D-glucuronate derivative + an alcohol + H(+)</text>
        <dbReference type="Rhea" id="RHEA:67452"/>
        <dbReference type="ChEBI" id="CHEBI:15377"/>
        <dbReference type="ChEBI" id="CHEBI:15378"/>
        <dbReference type="ChEBI" id="CHEBI:30879"/>
        <dbReference type="ChEBI" id="CHEBI:171667"/>
        <dbReference type="ChEBI" id="CHEBI:171668"/>
        <dbReference type="EC" id="3.1.1.117"/>
    </reaction>
    <physiologicalReaction direction="left-to-right" evidence="6">
        <dbReference type="Rhea" id="RHEA:67453"/>
    </physiologicalReaction>
</comment>
<comment type="similarity">
    <text evidence="1">Belongs to the carbohydrate esterase 15 (CE15) family.</text>
</comment>
<feature type="signal peptide" evidence="8">
    <location>
        <begin position="1"/>
        <end position="19"/>
    </location>
</feature>
<sequence>MKSFLLWFITSVTYTKVLAQCPELPASLDLESIATLPDPFSWYPLPDTGRIATKEDWECRQQHVATLLQQFELGTKPPTLSTVTASFAQGTLSITAANDGKETTFKATITYPSGAGDGPYPAMIAYGGLSIPLPAGVATITFDNGQIAEQNDQSSRGKGAFYDLYGADHSAGAMMAWAWAVSLIVDSLETTPAANIDPTKVGVTGCSRNGKGALVAGAFDSRIALTVAQESGTGGSGCWRLCDAEEGAPEDVQTAGEIVQENVWFSTDFNEYTDQVERLPFDHHLLAGLIAPRALLSLDNAGYQWLGPWSSLGCMEAAHTIWEALGVPGQMGYSLSTDHAHCSFPDEQAEDLSVFIRRFLLGEETNTTVEKNYPGLVFDKGDWIDWDVPNLA</sequence>
<dbReference type="Pfam" id="PF22244">
    <property type="entry name" value="GCE_fung"/>
    <property type="match status" value="1"/>
</dbReference>
<dbReference type="InterPro" id="IPR029058">
    <property type="entry name" value="AB_hydrolase_fold"/>
</dbReference>
<dbReference type="SUPFAM" id="SSF53474">
    <property type="entry name" value="alpha/beta-Hydrolases"/>
    <property type="match status" value="1"/>
</dbReference>
<dbReference type="EC" id="3.1.1.117" evidence="7"/>
<evidence type="ECO:0000256" key="2">
    <source>
        <dbReference type="ARBA" id="ARBA00022487"/>
    </source>
</evidence>
<feature type="domain" description="4-O-methyl-glucuronoyl methylesterase-like" evidence="9">
    <location>
        <begin position="94"/>
        <end position="326"/>
    </location>
</feature>